<name>A0A1C7H1S9_9BACE</name>
<evidence type="ECO:0008006" key="3">
    <source>
        <dbReference type="Google" id="ProtNLM"/>
    </source>
</evidence>
<sequence length="84" mass="9147">MKKKIMGLIAIVAIATIAGYNVCASQNNMKLSDLTLSNMDALAFPEIGTGFYHRYTYQCPIPVEYKTAVSCTSGGHDECYPSDC</sequence>
<reference evidence="2" key="1">
    <citation type="submission" date="2016-04" db="EMBL/GenBank/DDBJ databases">
        <title>Complete Genome Sequences of Twelve Strains of a Stable Defined Moderately Diverse Mouse Microbiota 2 (sDMDMm2).</title>
        <authorList>
            <person name="Uchimura Y."/>
            <person name="Wyss M."/>
            <person name="Brugiroux S."/>
            <person name="Limenitakis J.P."/>
            <person name="Stecher B."/>
            <person name="McCoy K.D."/>
            <person name="Macpherson A.J."/>
        </authorList>
    </citation>
    <scope>NUCLEOTIDE SEQUENCE [LARGE SCALE GENOMIC DNA]</scope>
    <source>
        <strain evidence="2">I48</strain>
    </source>
</reference>
<dbReference type="AlphaFoldDB" id="A0A1C7H1S9"/>
<evidence type="ECO:0000313" key="2">
    <source>
        <dbReference type="Proteomes" id="UP000092631"/>
    </source>
</evidence>
<accession>A0A1C7H1S9</accession>
<gene>
    <name evidence="1" type="ORF">A4V03_10400</name>
</gene>
<keyword evidence="2" id="KW-1185">Reference proteome</keyword>
<protein>
    <recommendedName>
        <fullName evidence="3">NVEALA protein</fullName>
    </recommendedName>
</protein>
<dbReference type="KEGG" id="bcae:A4V03_10400"/>
<dbReference type="RefSeq" id="WP_065538880.1">
    <property type="nucleotide sequence ID" value="NZ_CAPDLJ010000083.1"/>
</dbReference>
<dbReference type="Proteomes" id="UP000092631">
    <property type="component" value="Chromosome"/>
</dbReference>
<dbReference type="GeneID" id="82187553"/>
<evidence type="ECO:0000313" key="1">
    <source>
        <dbReference type="EMBL" id="ANU57936.1"/>
    </source>
</evidence>
<organism evidence="1 2">
    <name type="scientific">Bacteroides caecimuris</name>
    <dbReference type="NCBI Taxonomy" id="1796613"/>
    <lineage>
        <taxon>Bacteria</taxon>
        <taxon>Pseudomonadati</taxon>
        <taxon>Bacteroidota</taxon>
        <taxon>Bacteroidia</taxon>
        <taxon>Bacteroidales</taxon>
        <taxon>Bacteroidaceae</taxon>
        <taxon>Bacteroides</taxon>
    </lineage>
</organism>
<proteinExistence type="predicted"/>
<dbReference type="EMBL" id="CP015401">
    <property type="protein sequence ID" value="ANU57936.1"/>
    <property type="molecule type" value="Genomic_DNA"/>
</dbReference>
<dbReference type="OrthoDB" id="1050460at2"/>